<dbReference type="Proteomes" id="UP000789525">
    <property type="component" value="Unassembled WGS sequence"/>
</dbReference>
<gene>
    <name evidence="1" type="ORF">ACOLOM_LOCUS7678</name>
</gene>
<reference evidence="1" key="1">
    <citation type="submission" date="2021-06" db="EMBL/GenBank/DDBJ databases">
        <authorList>
            <person name="Kallberg Y."/>
            <person name="Tangrot J."/>
            <person name="Rosling A."/>
        </authorList>
    </citation>
    <scope>NUCLEOTIDE SEQUENCE</scope>
    <source>
        <strain evidence="1">CL356</strain>
    </source>
</reference>
<organism evidence="1 2">
    <name type="scientific">Acaulospora colombiana</name>
    <dbReference type="NCBI Taxonomy" id="27376"/>
    <lineage>
        <taxon>Eukaryota</taxon>
        <taxon>Fungi</taxon>
        <taxon>Fungi incertae sedis</taxon>
        <taxon>Mucoromycota</taxon>
        <taxon>Glomeromycotina</taxon>
        <taxon>Glomeromycetes</taxon>
        <taxon>Diversisporales</taxon>
        <taxon>Acaulosporaceae</taxon>
        <taxon>Acaulospora</taxon>
    </lineage>
</organism>
<comment type="caution">
    <text evidence="1">The sequence shown here is derived from an EMBL/GenBank/DDBJ whole genome shotgun (WGS) entry which is preliminary data.</text>
</comment>
<name>A0ACA9N3X8_9GLOM</name>
<dbReference type="EMBL" id="CAJVPT010018225">
    <property type="protein sequence ID" value="CAG8632426.1"/>
    <property type="molecule type" value="Genomic_DNA"/>
</dbReference>
<evidence type="ECO:0000313" key="1">
    <source>
        <dbReference type="EMBL" id="CAG8632426.1"/>
    </source>
</evidence>
<feature type="non-terminal residue" evidence="1">
    <location>
        <position position="1"/>
    </location>
</feature>
<keyword evidence="2" id="KW-1185">Reference proteome</keyword>
<proteinExistence type="predicted"/>
<accession>A0ACA9N3X8</accession>
<sequence>QVETNHAVYHGVKSESGVGTVFYGIPYAHPPVGERRFRAPVPIDGEEELQKNGGKKKTVKALKKPDFCIQGPAYSSGAGSEDCLHLNIYTPTSALASASTDGYPSKLPVLVYIHGGGFIYGNPLSWPFEHWVEQFPDVVIVSIYYRLAVFGFLSTPDGHGLDFNAGFLDQVEALKWVKKNIESFGGDPNQITIDGQSAGGASVLLHLLAYEGKQQLFHQAIAHSIYRPGFRRPAETKELFDFVAAEAGCGGSDSDSVDRVECLRSKDVATIMRAAEATQYTDKTWRFLPVVDGHIFKDTPTQLTVRDKISHVPVLVGATTDESFTSTEDLGEWLGNIMLRTVLMVLIGEELRHWYPNLRDEDVEKIAKVYKGGPFRNELERRETLLSVETKAGQPSYSYRFDEPNPTTRREGDEGKVHHSAENWWMHQGSNTGFALTPFTTASQKSFAKELIAYWLSFVRSGDPNTYALPDSPKWPMWDNAKYLGRRMVLKQGETVELAEGVERYVSGSKVEIVNAAEVTRCKELSKLASRLHF</sequence>
<evidence type="ECO:0000313" key="2">
    <source>
        <dbReference type="Proteomes" id="UP000789525"/>
    </source>
</evidence>
<protein>
    <submittedName>
        <fullName evidence="1">10994_t:CDS:1</fullName>
    </submittedName>
</protein>